<reference evidence="1 2" key="1">
    <citation type="submission" date="2021-03" db="EMBL/GenBank/DDBJ databases">
        <title>novel species isolated from a fishpond in China.</title>
        <authorList>
            <person name="Lu H."/>
            <person name="Cai Z."/>
        </authorList>
    </citation>
    <scope>NUCLEOTIDE SEQUENCE [LARGE SCALE GENOMIC DNA]</scope>
    <source>
        <strain evidence="1 2">YJ13C</strain>
    </source>
</reference>
<sequence length="277" mass="32225">MQSKVSPVFQVFERQHQDAKALFLVLGKQIKSKKAVELLGKMEFLELYSNLLGKIHFEQQGLNFDIYAPFKKLQKNLRKIQHFKLAEKTLEEKVTASKLTFNSYRQYLDKQKKQLYIDSFDLVIGSSLKAWDEFYQNSLQASKGIKPLAISSAVNQIIKEELDFIHLDLKASLDSKALKEIFDALKTIIMLENLLIHLGFNPIFVSSIHQEFKELKDSLKPWYSNQLSLQSLTHFVAEKEEISKKYLDWINELKTQKKLLSSQAEKQAHQLFDKILV</sequence>
<protein>
    <submittedName>
        <fullName evidence="1">Uncharacterized protein</fullName>
    </submittedName>
</protein>
<evidence type="ECO:0000313" key="1">
    <source>
        <dbReference type="EMBL" id="MBN7815380.1"/>
    </source>
</evidence>
<dbReference type="Proteomes" id="UP000664480">
    <property type="component" value="Unassembled WGS sequence"/>
</dbReference>
<proteinExistence type="predicted"/>
<accession>A0ABS3CGN4</accession>
<organism evidence="1 2">
    <name type="scientific">Algoriphagus pacificus</name>
    <dbReference type="NCBI Taxonomy" id="2811234"/>
    <lineage>
        <taxon>Bacteria</taxon>
        <taxon>Pseudomonadati</taxon>
        <taxon>Bacteroidota</taxon>
        <taxon>Cytophagia</taxon>
        <taxon>Cytophagales</taxon>
        <taxon>Cyclobacteriaceae</taxon>
        <taxon>Algoriphagus</taxon>
    </lineage>
</organism>
<evidence type="ECO:0000313" key="2">
    <source>
        <dbReference type="Proteomes" id="UP000664480"/>
    </source>
</evidence>
<name>A0ABS3CGN4_9BACT</name>
<dbReference type="RefSeq" id="WP_206586056.1">
    <property type="nucleotide sequence ID" value="NZ_JAFKCU010000002.1"/>
</dbReference>
<gene>
    <name evidence="1" type="ORF">J0A69_08080</name>
</gene>
<dbReference type="EMBL" id="JAFKCU010000002">
    <property type="protein sequence ID" value="MBN7815380.1"/>
    <property type="molecule type" value="Genomic_DNA"/>
</dbReference>
<comment type="caution">
    <text evidence="1">The sequence shown here is derived from an EMBL/GenBank/DDBJ whole genome shotgun (WGS) entry which is preliminary data.</text>
</comment>
<keyword evidence="2" id="KW-1185">Reference proteome</keyword>